<evidence type="ECO:0000313" key="3">
    <source>
        <dbReference type="EMBL" id="MFD2235722.1"/>
    </source>
</evidence>
<dbReference type="RefSeq" id="WP_377319154.1">
    <property type="nucleotide sequence ID" value="NZ_JBHUIY010000068.1"/>
</dbReference>
<keyword evidence="4" id="KW-1185">Reference proteome</keyword>
<protein>
    <submittedName>
        <fullName evidence="3">Uncharacterized protein</fullName>
    </submittedName>
</protein>
<keyword evidence="2" id="KW-0472">Membrane</keyword>
<reference evidence="4" key="1">
    <citation type="journal article" date="2019" name="Int. J. Syst. Evol. Microbiol.">
        <title>The Global Catalogue of Microorganisms (GCM) 10K type strain sequencing project: providing services to taxonomists for standard genome sequencing and annotation.</title>
        <authorList>
            <consortium name="The Broad Institute Genomics Platform"/>
            <consortium name="The Broad Institute Genome Sequencing Center for Infectious Disease"/>
            <person name="Wu L."/>
            <person name="Ma J."/>
        </authorList>
    </citation>
    <scope>NUCLEOTIDE SEQUENCE [LARGE SCALE GENOMIC DNA]</scope>
    <source>
        <strain evidence="4">KCTC 15012</strain>
    </source>
</reference>
<feature type="region of interest" description="Disordered" evidence="1">
    <location>
        <begin position="58"/>
        <end position="78"/>
    </location>
</feature>
<evidence type="ECO:0000256" key="1">
    <source>
        <dbReference type="SAM" id="MobiDB-lite"/>
    </source>
</evidence>
<keyword evidence="2" id="KW-1133">Transmembrane helix</keyword>
<evidence type="ECO:0000256" key="2">
    <source>
        <dbReference type="SAM" id="Phobius"/>
    </source>
</evidence>
<accession>A0ABW5CGU3</accession>
<sequence>MGLTVLFLVVLFIAYMIKKNGFWGGIGALIKWGPFGFLTIATCGLFLTSFFLGGAGASRPQRARAEPANADAGVNRGY</sequence>
<feature type="transmembrane region" description="Helical" evidence="2">
    <location>
        <begin position="32"/>
        <end position="54"/>
    </location>
</feature>
<organism evidence="3 4">
    <name type="scientific">Phaeospirillum tilakii</name>
    <dbReference type="NCBI Taxonomy" id="741673"/>
    <lineage>
        <taxon>Bacteria</taxon>
        <taxon>Pseudomonadati</taxon>
        <taxon>Pseudomonadota</taxon>
        <taxon>Alphaproteobacteria</taxon>
        <taxon>Rhodospirillales</taxon>
        <taxon>Rhodospirillaceae</taxon>
        <taxon>Phaeospirillum</taxon>
    </lineage>
</organism>
<evidence type="ECO:0000313" key="4">
    <source>
        <dbReference type="Proteomes" id="UP001597296"/>
    </source>
</evidence>
<keyword evidence="2" id="KW-0812">Transmembrane</keyword>
<dbReference type="EMBL" id="JBHUIY010000068">
    <property type="protein sequence ID" value="MFD2235722.1"/>
    <property type="molecule type" value="Genomic_DNA"/>
</dbReference>
<dbReference type="Proteomes" id="UP001597296">
    <property type="component" value="Unassembled WGS sequence"/>
</dbReference>
<proteinExistence type="predicted"/>
<gene>
    <name evidence="3" type="ORF">ACFSNB_18145</name>
</gene>
<comment type="caution">
    <text evidence="3">The sequence shown here is derived from an EMBL/GenBank/DDBJ whole genome shotgun (WGS) entry which is preliminary data.</text>
</comment>
<name>A0ABW5CGU3_9PROT</name>